<reference evidence="1" key="1">
    <citation type="submission" date="2020-02" db="EMBL/GenBank/DDBJ databases">
        <authorList>
            <person name="Meier V. D."/>
        </authorList>
    </citation>
    <scope>NUCLEOTIDE SEQUENCE</scope>
    <source>
        <strain evidence="1">AVDCRST_MAG77</strain>
    </source>
</reference>
<proteinExistence type="predicted"/>
<sequence>MDRHAIPILARVLANRHELAFTDLAGMTPRFAEIAGRMVGQNGSARTVWQEWLGEQTDAAAILQALVVVNVAAPAAEATVGPRLRTRKLSTITAKPVEYLRDGAFLKGAFQMLVGDPGLGKTRILLQALAAETRGRQWPYSSDSDGAAGEPGYVLYVGHEDSAERVIRPVVVDALGGDSSRFEIIDSLEVQTRKGPRDSMFTLSPEGLEALDAKMREVRPTLMVIDPIGGHLGGADSFKDSEVRERLMPLAHLADTYGTAIVGNSHMNKDQQKAVAYRVGGAIAFYAVARAVYYVATDPAEPTRRAFFHQKGNMAELREAMGFSIVGHYLNPELGSVGVPSWDTSPVEFTLEDALRAASEGPDAHQKRETAPQTVLRTILLSRGGRAPSEEVYSLAETMGVSRRSLERAKDGIGVTSHREGFGPGSTSYWCLPAYAPSAPKAAA</sequence>
<dbReference type="EMBL" id="CADCTC010000155">
    <property type="protein sequence ID" value="CAA9261185.1"/>
    <property type="molecule type" value="Genomic_DNA"/>
</dbReference>
<dbReference type="InterPro" id="IPR027417">
    <property type="entry name" value="P-loop_NTPase"/>
</dbReference>
<organism evidence="1">
    <name type="scientific">uncultured Chloroflexota bacterium</name>
    <dbReference type="NCBI Taxonomy" id="166587"/>
    <lineage>
        <taxon>Bacteria</taxon>
        <taxon>Bacillati</taxon>
        <taxon>Chloroflexota</taxon>
        <taxon>environmental samples</taxon>
    </lineage>
</organism>
<dbReference type="Pfam" id="PF13481">
    <property type="entry name" value="AAA_25"/>
    <property type="match status" value="1"/>
</dbReference>
<dbReference type="SUPFAM" id="SSF52540">
    <property type="entry name" value="P-loop containing nucleoside triphosphate hydrolases"/>
    <property type="match status" value="1"/>
</dbReference>
<evidence type="ECO:0000313" key="1">
    <source>
        <dbReference type="EMBL" id="CAA9261185.1"/>
    </source>
</evidence>
<accession>A0A6J4IVP1</accession>
<dbReference type="AlphaFoldDB" id="A0A6J4IVP1"/>
<name>A0A6J4IVP1_9CHLR</name>
<dbReference type="PRINTS" id="PR01874">
    <property type="entry name" value="DNAREPAIRADA"/>
</dbReference>
<gene>
    <name evidence="1" type="ORF">AVDCRST_MAG77-2681</name>
</gene>
<dbReference type="Gene3D" id="3.40.50.300">
    <property type="entry name" value="P-loop containing nucleotide triphosphate hydrolases"/>
    <property type="match status" value="1"/>
</dbReference>
<protein>
    <recommendedName>
        <fullName evidence="2">AAA+ ATPase domain-containing protein</fullName>
    </recommendedName>
</protein>
<evidence type="ECO:0008006" key="2">
    <source>
        <dbReference type="Google" id="ProtNLM"/>
    </source>
</evidence>